<evidence type="ECO:0000313" key="5">
    <source>
        <dbReference type="Ensembl" id="ENSMPUP00000001076.1"/>
    </source>
</evidence>
<dbReference type="SMART" id="SM00336">
    <property type="entry name" value="BBOX"/>
    <property type="match status" value="1"/>
</dbReference>
<dbReference type="HOGENOM" id="CLU_2108231_0_0_1"/>
<dbReference type="InParanoid" id="M3XPS6"/>
<dbReference type="SUPFAM" id="SSF57845">
    <property type="entry name" value="B-box zinc-binding domain"/>
    <property type="match status" value="1"/>
</dbReference>
<organism evidence="5">
    <name type="scientific">Mustela putorius furo</name>
    <name type="common">European domestic ferret</name>
    <name type="synonym">Mustela furo</name>
    <dbReference type="NCBI Taxonomy" id="9669"/>
    <lineage>
        <taxon>Eukaryota</taxon>
        <taxon>Metazoa</taxon>
        <taxon>Chordata</taxon>
        <taxon>Craniata</taxon>
        <taxon>Vertebrata</taxon>
        <taxon>Euteleostomi</taxon>
        <taxon>Mammalia</taxon>
        <taxon>Eutheria</taxon>
        <taxon>Laurasiatheria</taxon>
        <taxon>Carnivora</taxon>
        <taxon>Caniformia</taxon>
        <taxon>Musteloidea</taxon>
        <taxon>Mustelidae</taxon>
        <taxon>Mustelinae</taxon>
        <taxon>Mustela</taxon>
    </lineage>
</organism>
<evidence type="ECO:0000256" key="3">
    <source>
        <dbReference type="PROSITE-ProRule" id="PRU00024"/>
    </source>
</evidence>
<keyword evidence="2" id="KW-0862">Zinc</keyword>
<dbReference type="OMA" id="HPEGHES"/>
<evidence type="ECO:0000256" key="1">
    <source>
        <dbReference type="ARBA" id="ARBA00022771"/>
    </source>
</evidence>
<dbReference type="PANTHER" id="PTHR24103">
    <property type="entry name" value="E3 UBIQUITIN-PROTEIN LIGASE TRIM"/>
    <property type="match status" value="1"/>
</dbReference>
<dbReference type="InterPro" id="IPR050143">
    <property type="entry name" value="TRIM/RBCC"/>
</dbReference>
<evidence type="ECO:0000259" key="4">
    <source>
        <dbReference type="PROSITE" id="PS50119"/>
    </source>
</evidence>
<keyword evidence="1 3" id="KW-0479">Metal-binding</keyword>
<dbReference type="GO" id="GO:0008270">
    <property type="term" value="F:zinc ion binding"/>
    <property type="evidence" value="ECO:0007669"/>
    <property type="project" value="UniProtKB-KW"/>
</dbReference>
<proteinExistence type="predicted"/>
<feature type="domain" description="B box-type" evidence="4">
    <location>
        <begin position="14"/>
        <end position="55"/>
    </location>
</feature>
<protein>
    <recommendedName>
        <fullName evidence="4">B box-type domain-containing protein</fullName>
    </recommendedName>
</protein>
<dbReference type="Ensembl" id="ENSMPUT00000001099.1">
    <property type="protein sequence ID" value="ENSMPUP00000001076.1"/>
    <property type="gene ID" value="ENSMPUG00000001086.1"/>
</dbReference>
<evidence type="ECO:0000256" key="2">
    <source>
        <dbReference type="ARBA" id="ARBA00022833"/>
    </source>
</evidence>
<reference evidence="5" key="1">
    <citation type="submission" date="2024-06" db="UniProtKB">
        <authorList>
            <consortium name="Ensembl"/>
        </authorList>
    </citation>
    <scope>IDENTIFICATION</scope>
</reference>
<dbReference type="Pfam" id="PF00643">
    <property type="entry name" value="zf-B_box"/>
    <property type="match status" value="1"/>
</dbReference>
<name>M3XPS6_MUSPF</name>
<dbReference type="AlphaFoldDB" id="M3XPS6"/>
<sequence>MSEKLRSQLQHQIPEDAYCGEHQQPLQLFCDDDQMLLCGQCFHPEGHESHVVFGVQEAAGRYRELFQEILNTLKEKLEVAKSILADEQERMVMIQVSAYLQPEQAITYNVGSRKA</sequence>
<dbReference type="InterPro" id="IPR000315">
    <property type="entry name" value="Znf_B-box"/>
</dbReference>
<accession>M3XPS6</accession>
<keyword evidence="1 3" id="KW-0863">Zinc-finger</keyword>
<dbReference type="eggNOG" id="KOG2177">
    <property type="taxonomic scope" value="Eukaryota"/>
</dbReference>
<dbReference type="Gene3D" id="3.30.160.60">
    <property type="entry name" value="Classic Zinc Finger"/>
    <property type="match status" value="1"/>
</dbReference>
<dbReference type="PROSITE" id="PS50119">
    <property type="entry name" value="ZF_BBOX"/>
    <property type="match status" value="1"/>
</dbReference>
<dbReference type="GeneTree" id="ENSGT00940000162029"/>
<dbReference type="STRING" id="9669.ENSMPUP00000001076"/>
<dbReference type="EMBL" id="AEYP01100437">
    <property type="status" value="NOT_ANNOTATED_CDS"/>
    <property type="molecule type" value="Genomic_DNA"/>
</dbReference>